<evidence type="ECO:0000259" key="3">
    <source>
        <dbReference type="PROSITE" id="PS50853"/>
    </source>
</evidence>
<dbReference type="InterPro" id="IPR015373">
    <property type="entry name" value="Interferon/interleukin_rcp_dom"/>
</dbReference>
<reference evidence="4" key="1">
    <citation type="journal article" date="2016" name="Nat. Commun.">
        <title>The channel catfish genome sequence provides insights into the evolution of scale formation in teleosts.</title>
        <authorList>
            <person name="Liu Z."/>
            <person name="Liu S."/>
            <person name="Yao J."/>
            <person name="Bao L."/>
            <person name="Zhang J."/>
            <person name="Li Y."/>
            <person name="Jiang C."/>
            <person name="Sun L."/>
            <person name="Wang R."/>
            <person name="Zhang Y."/>
            <person name="Zhou T."/>
            <person name="Zeng Q."/>
            <person name="Fu Q."/>
            <person name="Gao S."/>
            <person name="Li N."/>
            <person name="Koren S."/>
            <person name="Jiang Y."/>
            <person name="Zimin A."/>
            <person name="Xu P."/>
            <person name="Phillippy A.M."/>
            <person name="Geng X."/>
            <person name="Song L."/>
            <person name="Sun F."/>
            <person name="Li C."/>
            <person name="Wang X."/>
            <person name="Chen A."/>
            <person name="Jin Y."/>
            <person name="Yuan Z."/>
            <person name="Yang Y."/>
            <person name="Tan S."/>
            <person name="Peatman E."/>
            <person name="Lu J."/>
            <person name="Qin Z."/>
            <person name="Dunham R."/>
            <person name="Li Z."/>
            <person name="Sonstegard T."/>
            <person name="Feng J."/>
            <person name="Danzmann R.G."/>
            <person name="Schroeder S."/>
            <person name="Scheffler B."/>
            <person name="Duke M.V."/>
            <person name="Ballard L."/>
            <person name="Kucuktas H."/>
            <person name="Kaltenboeck L."/>
            <person name="Liu H."/>
            <person name="Armbruster J."/>
            <person name="Xie Y."/>
            <person name="Kirby M.L."/>
            <person name="Tian Y."/>
            <person name="Flanagan M.E."/>
            <person name="Mu W."/>
            <person name="Waldbieser G.C."/>
        </authorList>
    </citation>
    <scope>NUCLEOTIDE SEQUENCE [LARGE SCALE GENOMIC DNA]</scope>
    <source>
        <strain evidence="4">SDA103</strain>
    </source>
</reference>
<dbReference type="SUPFAM" id="SSF49265">
    <property type="entry name" value="Fibronectin type III"/>
    <property type="match status" value="2"/>
</dbReference>
<feature type="compositionally biased region" description="Polar residues" evidence="1">
    <location>
        <begin position="375"/>
        <end position="384"/>
    </location>
</feature>
<evidence type="ECO:0000313" key="4">
    <source>
        <dbReference type="Proteomes" id="UP000221080"/>
    </source>
</evidence>
<dbReference type="GO" id="GO:0004904">
    <property type="term" value="F:interferon receptor activity"/>
    <property type="evidence" value="ECO:0007669"/>
    <property type="project" value="TreeGrafter"/>
</dbReference>
<gene>
    <name evidence="5" type="primary">LOC108266839</name>
</gene>
<dbReference type="AlphaFoldDB" id="A0A2D0R6B6"/>
<dbReference type="InterPro" id="IPR003961">
    <property type="entry name" value="FN3_dom"/>
</dbReference>
<dbReference type="InterPro" id="IPR050650">
    <property type="entry name" value="Type-II_Cytokine-TF_Rcpt"/>
</dbReference>
<keyword evidence="2" id="KW-1133">Transmembrane helix</keyword>
<feature type="domain" description="Fibronectin type-III" evidence="3">
    <location>
        <begin position="168"/>
        <end position="267"/>
    </location>
</feature>
<proteinExistence type="predicted"/>
<dbReference type="InterPro" id="IPR013783">
    <property type="entry name" value="Ig-like_fold"/>
</dbReference>
<dbReference type="OMA" id="YHILYWE"/>
<dbReference type="PANTHER" id="PTHR20859:SF85">
    <property type="entry name" value="INTERFERON ALPHA_BETA RECEPTOR 1 ISOFORM X1"/>
    <property type="match status" value="1"/>
</dbReference>
<keyword evidence="2" id="KW-0812">Transmembrane</keyword>
<dbReference type="KEGG" id="ipu:108266839"/>
<sequence length="418" mass="47599">MRMGKNELERRYLKHNLSEVTLLIRDPTVCLCLTNMKLFGVLRVSAVLLCCLSVVCAVLPVPQNVIIQTCNMNYVLKWDWDPNQAPDDANNVTFTAQYLPMFKMSKPKRKQDWKSVCESTPEHVCDFSSAKLHYLGMWLLRLRAQSGQNFSSWVKIEFCPDRDAVIGPPSAVNVTPVNGFLQVAISDPLTITNGSMKEWLPNMYYFIQYWKRSSPTQPTNLTSANNLVILPELESWTWYCVRVQSVDDYYKKASVFSPTYCIQTDGQTPYWQIVVYFLLSLGLSFLVLLVLSMCIFRVVKVVKNTFYPLVPLPQHIQEYLDFGSSDVPRLLSAEPEICCDRLNLLTPVTEVILEVHLPPEISQQMDRTHSRHSSCDSGVYSTEGSGPRPSELGEVTVEKLGRKMQIEELDEGVQDVCV</sequence>
<dbReference type="InterPro" id="IPR036116">
    <property type="entry name" value="FN3_sf"/>
</dbReference>
<feature type="transmembrane region" description="Helical" evidence="2">
    <location>
        <begin position="41"/>
        <end position="61"/>
    </location>
</feature>
<evidence type="ECO:0000313" key="5">
    <source>
        <dbReference type="RefSeq" id="XP_017326114.1"/>
    </source>
</evidence>
<protein>
    <submittedName>
        <fullName evidence="5">Interferon alpha/beta receptor 1b</fullName>
    </submittedName>
</protein>
<dbReference type="GeneID" id="108266839"/>
<feature type="region of interest" description="Disordered" evidence="1">
    <location>
        <begin position="366"/>
        <end position="393"/>
    </location>
</feature>
<keyword evidence="4" id="KW-1185">Reference proteome</keyword>
<reference evidence="5" key="2">
    <citation type="submission" date="2025-08" db="UniProtKB">
        <authorList>
            <consortium name="RefSeq"/>
        </authorList>
    </citation>
    <scope>IDENTIFICATION</scope>
    <source>
        <tissue evidence="5">Blood</tissue>
    </source>
</reference>
<dbReference type="Pfam" id="PF01108">
    <property type="entry name" value="Tissue_fac"/>
    <property type="match status" value="1"/>
</dbReference>
<dbReference type="GO" id="GO:0005886">
    <property type="term" value="C:plasma membrane"/>
    <property type="evidence" value="ECO:0007669"/>
    <property type="project" value="TreeGrafter"/>
</dbReference>
<accession>A0A2D0R6B6</accession>
<dbReference type="OrthoDB" id="9944680at2759"/>
<keyword evidence="5" id="KW-0675">Receptor</keyword>
<feature type="transmembrane region" description="Helical" evidence="2">
    <location>
        <begin position="270"/>
        <end position="296"/>
    </location>
</feature>
<evidence type="ECO:0000256" key="2">
    <source>
        <dbReference type="SAM" id="Phobius"/>
    </source>
</evidence>
<dbReference type="RefSeq" id="XP_017326114.1">
    <property type="nucleotide sequence ID" value="XM_017470625.3"/>
</dbReference>
<dbReference type="Proteomes" id="UP000221080">
    <property type="component" value="Chromosome 6"/>
</dbReference>
<keyword evidence="2" id="KW-0472">Membrane</keyword>
<dbReference type="PROSITE" id="PS50853">
    <property type="entry name" value="FN3"/>
    <property type="match status" value="1"/>
</dbReference>
<dbReference type="Pfam" id="PF09294">
    <property type="entry name" value="Interfer-bind"/>
    <property type="match status" value="1"/>
</dbReference>
<name>A0A2D0R6B6_ICTPU</name>
<evidence type="ECO:0000256" key="1">
    <source>
        <dbReference type="SAM" id="MobiDB-lite"/>
    </source>
</evidence>
<dbReference type="PANTHER" id="PTHR20859">
    <property type="entry name" value="INTERFERON/INTERLEUKIN RECEPTOR"/>
    <property type="match status" value="1"/>
</dbReference>
<dbReference type="Gene3D" id="2.60.40.10">
    <property type="entry name" value="Immunoglobulins"/>
    <property type="match status" value="2"/>
</dbReference>
<organism evidence="4 5">
    <name type="scientific">Ictalurus punctatus</name>
    <name type="common">Channel catfish</name>
    <name type="synonym">Silurus punctatus</name>
    <dbReference type="NCBI Taxonomy" id="7998"/>
    <lineage>
        <taxon>Eukaryota</taxon>
        <taxon>Metazoa</taxon>
        <taxon>Chordata</taxon>
        <taxon>Craniata</taxon>
        <taxon>Vertebrata</taxon>
        <taxon>Euteleostomi</taxon>
        <taxon>Actinopterygii</taxon>
        <taxon>Neopterygii</taxon>
        <taxon>Teleostei</taxon>
        <taxon>Ostariophysi</taxon>
        <taxon>Siluriformes</taxon>
        <taxon>Ictaluridae</taxon>
        <taxon>Ictalurus</taxon>
    </lineage>
</organism>
<dbReference type="STRING" id="7998.ENSIPUP00000006560"/>